<dbReference type="InterPro" id="IPR001254">
    <property type="entry name" value="Trypsin_dom"/>
</dbReference>
<dbReference type="GO" id="GO:0006508">
    <property type="term" value="P:proteolysis"/>
    <property type="evidence" value="ECO:0007669"/>
    <property type="project" value="UniProtKB-KW"/>
</dbReference>
<dbReference type="OrthoDB" id="267336at2"/>
<dbReference type="SUPFAM" id="SSF50494">
    <property type="entry name" value="Trypsin-like serine proteases"/>
    <property type="match status" value="1"/>
</dbReference>
<dbReference type="Proteomes" id="UP000006833">
    <property type="component" value="Plasmid pDSHI02"/>
</dbReference>
<dbReference type="GO" id="GO:0004252">
    <property type="term" value="F:serine-type endopeptidase activity"/>
    <property type="evidence" value="ECO:0007669"/>
    <property type="project" value="InterPro"/>
</dbReference>
<dbReference type="PANTHER" id="PTHR15462:SF8">
    <property type="entry name" value="SERINE PROTEASE"/>
    <property type="match status" value="1"/>
</dbReference>
<dbReference type="AlphaFoldDB" id="A8LTN1"/>
<keyword evidence="3 6" id="KW-0732">Signal</keyword>
<dbReference type="InterPro" id="IPR043504">
    <property type="entry name" value="Peptidase_S1_PA_chymotrypsin"/>
</dbReference>
<sequence>MLRLVAVLLLCLTGLAQAQAPPAPDPGNDRVYRPGLSAICALGQRQSAGCAAIRAREILDAAAPPWSAIGRVNFGGLSQRSHCTGTLVAEDRVLTAAHCLYNAARKRWLPPESLRFVAGYQRSTGIGVAGVTGYVLDPVHDPDSPVFHGAVATDWAVLVLDAPLGATVGTLPLAGPEAAGEITLAGYAGLRPHVLSRARACPLESARAGGAEILATSCAAMQGDSGAPLLVMTPTGPAIRGVLSAVTTTPDGPRALAIPIDTLPVTP</sequence>
<dbReference type="Gene3D" id="2.40.10.10">
    <property type="entry name" value="Trypsin-like serine proteases"/>
    <property type="match status" value="2"/>
</dbReference>
<dbReference type="PANTHER" id="PTHR15462">
    <property type="entry name" value="SERINE PROTEASE"/>
    <property type="match status" value="1"/>
</dbReference>
<keyword evidence="2 6" id="KW-0645">Protease</keyword>
<evidence type="ECO:0000256" key="1">
    <source>
        <dbReference type="ARBA" id="ARBA00008764"/>
    </source>
</evidence>
<dbReference type="PRINTS" id="PR00839">
    <property type="entry name" value="V8PROTEASE"/>
</dbReference>
<feature type="domain" description="Peptidase S1" evidence="7">
    <location>
        <begin position="53"/>
        <end position="267"/>
    </location>
</feature>
<dbReference type="PROSITE" id="PS50240">
    <property type="entry name" value="TRYPSIN_DOM"/>
    <property type="match status" value="1"/>
</dbReference>
<dbReference type="EC" id="3.4.21.-" evidence="6"/>
<name>A8LTN1_DINSH</name>
<keyword evidence="8" id="KW-0614">Plasmid</keyword>
<comment type="similarity">
    <text evidence="1 6">Belongs to the peptidase S1B family.</text>
</comment>
<evidence type="ECO:0000256" key="6">
    <source>
        <dbReference type="RuleBase" id="RU004296"/>
    </source>
</evidence>
<keyword evidence="9" id="KW-1185">Reference proteome</keyword>
<protein>
    <recommendedName>
        <fullName evidence="6">Serine protease</fullName>
        <ecNumber evidence="6">3.4.21.-</ecNumber>
    </recommendedName>
</protein>
<dbReference type="HOGENOM" id="CLU_071546_0_0_5"/>
<dbReference type="EMBL" id="CP000832">
    <property type="protein sequence ID" value="ABV95598.1"/>
    <property type="molecule type" value="Genomic_DNA"/>
</dbReference>
<dbReference type="InterPro" id="IPR050966">
    <property type="entry name" value="Glutamyl_endopeptidase"/>
</dbReference>
<geneLocation type="plasmid" evidence="8 9">
    <name>pDSHI02</name>
</geneLocation>
<feature type="chain" id="PRO_5006990895" description="Serine protease" evidence="6">
    <location>
        <begin position="19"/>
        <end position="267"/>
    </location>
</feature>
<evidence type="ECO:0000256" key="5">
    <source>
        <dbReference type="ARBA" id="ARBA00022825"/>
    </source>
</evidence>
<dbReference type="InterPro" id="IPR018114">
    <property type="entry name" value="TRYPSIN_HIS"/>
</dbReference>
<gene>
    <name evidence="8" type="ordered locus">Dshi_3870</name>
</gene>
<dbReference type="KEGG" id="dsh:Dshi_3870"/>
<evidence type="ECO:0000256" key="3">
    <source>
        <dbReference type="ARBA" id="ARBA00022729"/>
    </source>
</evidence>
<keyword evidence="4 6" id="KW-0378">Hydrolase</keyword>
<proteinExistence type="inferred from homology"/>
<dbReference type="Pfam" id="PF00089">
    <property type="entry name" value="Trypsin"/>
    <property type="match status" value="1"/>
</dbReference>
<evidence type="ECO:0000313" key="9">
    <source>
        <dbReference type="Proteomes" id="UP000006833"/>
    </source>
</evidence>
<dbReference type="PROSITE" id="PS00134">
    <property type="entry name" value="TRYPSIN_HIS"/>
    <property type="match status" value="1"/>
</dbReference>
<evidence type="ECO:0000256" key="2">
    <source>
        <dbReference type="ARBA" id="ARBA00022670"/>
    </source>
</evidence>
<keyword evidence="5 6" id="KW-0720">Serine protease</keyword>
<evidence type="ECO:0000313" key="8">
    <source>
        <dbReference type="EMBL" id="ABV95598.1"/>
    </source>
</evidence>
<accession>A8LTN1</accession>
<reference evidence="9" key="1">
    <citation type="journal article" date="2010" name="ISME J.">
        <title>The complete genome sequence of the algal symbiont Dinoroseobacter shibae: a hitchhiker's guide to life in the sea.</title>
        <authorList>
            <person name="Wagner-Dobler I."/>
            <person name="Ballhausen B."/>
            <person name="Berger M."/>
            <person name="Brinkhoff T."/>
            <person name="Buchholz I."/>
            <person name="Bunk B."/>
            <person name="Cypionka H."/>
            <person name="Daniel R."/>
            <person name="Drepper T."/>
            <person name="Gerdts G."/>
            <person name="Hahnke S."/>
            <person name="Han C."/>
            <person name="Jahn D."/>
            <person name="Kalhoefer D."/>
            <person name="Kiss H."/>
            <person name="Klenk H.P."/>
            <person name="Kyrpides N."/>
            <person name="Liebl W."/>
            <person name="Liesegang H."/>
            <person name="Meincke L."/>
            <person name="Pati A."/>
            <person name="Petersen J."/>
            <person name="Piekarski T."/>
            <person name="Pommerenke C."/>
            <person name="Pradella S."/>
            <person name="Pukall R."/>
            <person name="Rabus R."/>
            <person name="Stackebrandt E."/>
            <person name="Thole S."/>
            <person name="Thompson L."/>
            <person name="Tielen P."/>
            <person name="Tomasch J."/>
            <person name="von Jan M."/>
            <person name="Wanphrut N."/>
            <person name="Wichels A."/>
            <person name="Zech H."/>
            <person name="Simon M."/>
        </authorList>
    </citation>
    <scope>NUCLEOTIDE SEQUENCE [LARGE SCALE GENOMIC DNA]</scope>
    <source>
        <strain evidence="9">DSM 16493 / NCIMB 14021 / DFL 12</strain>
        <plasmid evidence="9">Plasmid pDSHI02</plasmid>
    </source>
</reference>
<dbReference type="SMART" id="SM00020">
    <property type="entry name" value="Tryp_SPc"/>
    <property type="match status" value="1"/>
</dbReference>
<feature type="signal peptide" evidence="6">
    <location>
        <begin position="1"/>
        <end position="18"/>
    </location>
</feature>
<dbReference type="RefSeq" id="WP_012187261.1">
    <property type="nucleotide sequence ID" value="NC_009956.1"/>
</dbReference>
<organism evidence="8 9">
    <name type="scientific">Dinoroseobacter shibae (strain DSM 16493 / NCIMB 14021 / DFL 12)</name>
    <dbReference type="NCBI Taxonomy" id="398580"/>
    <lineage>
        <taxon>Bacteria</taxon>
        <taxon>Pseudomonadati</taxon>
        <taxon>Pseudomonadota</taxon>
        <taxon>Alphaproteobacteria</taxon>
        <taxon>Rhodobacterales</taxon>
        <taxon>Roseobacteraceae</taxon>
        <taxon>Dinoroseobacter</taxon>
    </lineage>
</organism>
<evidence type="ECO:0000256" key="4">
    <source>
        <dbReference type="ARBA" id="ARBA00022801"/>
    </source>
</evidence>
<dbReference type="MEROPS" id="S01.260"/>
<evidence type="ECO:0000259" key="7">
    <source>
        <dbReference type="PROSITE" id="PS50240"/>
    </source>
</evidence>
<dbReference type="InterPro" id="IPR008256">
    <property type="entry name" value="Peptidase_S1B"/>
</dbReference>
<dbReference type="InterPro" id="IPR009003">
    <property type="entry name" value="Peptidase_S1_PA"/>
</dbReference>